<feature type="transmembrane region" description="Helical" evidence="11">
    <location>
        <begin position="656"/>
        <end position="679"/>
    </location>
</feature>
<dbReference type="PANTHER" id="PTHR24061:SF528">
    <property type="entry name" value="C-FAMILY ODORANT RECEPTOR OLFCD2-RELATED"/>
    <property type="match status" value="1"/>
</dbReference>
<keyword evidence="10" id="KW-0807">Transducer</keyword>
<dbReference type="InterPro" id="IPR038550">
    <property type="entry name" value="GPCR_3_9-Cys_sf"/>
</dbReference>
<dbReference type="InterPro" id="IPR000068">
    <property type="entry name" value="GPCR_3_Ca_sens_rcpt-rel"/>
</dbReference>
<evidence type="ECO:0000256" key="6">
    <source>
        <dbReference type="ARBA" id="ARBA00023040"/>
    </source>
</evidence>
<dbReference type="Gene3D" id="2.10.50.30">
    <property type="entry name" value="GPCR, family 3, nine cysteines domain"/>
    <property type="match status" value="1"/>
</dbReference>
<evidence type="ECO:0000256" key="9">
    <source>
        <dbReference type="ARBA" id="ARBA00023180"/>
    </source>
</evidence>
<dbReference type="Ensembl" id="ENSSAUT00010010385.1">
    <property type="protein sequence ID" value="ENSSAUP00010009751.1"/>
    <property type="gene ID" value="ENSSAUG00010004673.1"/>
</dbReference>
<dbReference type="PROSITE" id="PS00981">
    <property type="entry name" value="G_PROTEIN_RECEP_F3_3"/>
    <property type="match status" value="1"/>
</dbReference>
<dbReference type="InterPro" id="IPR028082">
    <property type="entry name" value="Peripla_BP_I"/>
</dbReference>
<feature type="transmembrane region" description="Helical" evidence="11">
    <location>
        <begin position="544"/>
        <end position="563"/>
    </location>
</feature>
<reference evidence="13" key="1">
    <citation type="submission" date="2021-04" db="EMBL/GenBank/DDBJ databases">
        <authorList>
            <consortium name="Wellcome Sanger Institute Data Sharing"/>
        </authorList>
    </citation>
    <scope>NUCLEOTIDE SEQUENCE [LARGE SCALE GENOMIC DNA]</scope>
</reference>
<sequence length="699" mass="78031">MLLFHSSTGCICMYLLSASSLNFRGFQYAQAMLFAIEEINNSTHMLPGISLGYKIYDVCGSIARSVRVALASVTRDEVAFTPSDTACTQIGHIATCACLSDKTKHPSFLRTIPSDDYQSRALAQLVKYFGWTWVGAIRTNDDYGNNGMATFIETAQQLGICLEYSVSVFLTDTPNKIRQIVDIIKSSTSKVIVTFLLPLDLYAILQELSHHNLTGYQWVGTESWIFDFQTAAQDRHHILDGAIGLFIPSAHVSGMREFILDVKPLNSSSNKLFTEFWETLFSCKFKQLNSSVENQRECTGHEDVTEVKNTYTDMTLMPLFYNVYKGVYAMAHALHNILSCNKTCNNKTDVVILKRMLQSLMLLRHLKIQFVTKEGDEVYFDENGDPAAKYEIINWQPRENVFNLGAELTTGKIPFCSEKCPPGTRKVLQKGKPVCCFDCLRCAEGEISNATGVVIFNASSNITNNSELSFLLLFSLTLCFLCSLTFIGRPSEWSCMLRHTAFGITFVLCISCVLGKTIVVLMAFRATLPGSDVMKWFGPAQQKLSVLGFTLIQVIICILWLTISPPFPFKNFKIFKDKIILECALGSAVGFWAVLGYIGLLAILCFILAFLARKLPDNFNEAKFITFSMLIFCAVWITFIPAYVSSPGKFSVAVEIFAILASSFGLLICIFIPKCYIILLKPEKNTKKNMMGKGAPKSS</sequence>
<keyword evidence="3 11" id="KW-0812">Transmembrane</keyword>
<feature type="domain" description="G-protein coupled receptors family 3 profile" evidence="12">
    <location>
        <begin position="463"/>
        <end position="694"/>
    </location>
</feature>
<dbReference type="GO" id="GO:0004930">
    <property type="term" value="F:G protein-coupled receptor activity"/>
    <property type="evidence" value="ECO:0007669"/>
    <property type="project" value="UniProtKB-KW"/>
</dbReference>
<feature type="transmembrane region" description="Helical" evidence="11">
    <location>
        <begin position="624"/>
        <end position="644"/>
    </location>
</feature>
<dbReference type="InterPro" id="IPR011500">
    <property type="entry name" value="GPCR_3_9-Cys_dom"/>
</dbReference>
<keyword evidence="8" id="KW-0675">Receptor</keyword>
<gene>
    <name evidence="13" type="primary">LOC115572248</name>
</gene>
<dbReference type="PROSITE" id="PS50259">
    <property type="entry name" value="G_PROTEIN_RECEP_F3_4"/>
    <property type="match status" value="1"/>
</dbReference>
<keyword evidence="7 11" id="KW-0472">Membrane</keyword>
<evidence type="ECO:0000256" key="10">
    <source>
        <dbReference type="ARBA" id="ARBA00023224"/>
    </source>
</evidence>
<reference evidence="13" key="3">
    <citation type="submission" date="2025-09" db="UniProtKB">
        <authorList>
            <consortium name="Ensembl"/>
        </authorList>
    </citation>
    <scope>IDENTIFICATION</scope>
</reference>
<proteinExistence type="predicted"/>
<dbReference type="PRINTS" id="PR00248">
    <property type="entry name" value="GPCRMGR"/>
</dbReference>
<evidence type="ECO:0000256" key="5">
    <source>
        <dbReference type="ARBA" id="ARBA00022989"/>
    </source>
</evidence>
<keyword evidence="5 11" id="KW-1133">Transmembrane helix</keyword>
<evidence type="ECO:0000256" key="8">
    <source>
        <dbReference type="ARBA" id="ARBA00023170"/>
    </source>
</evidence>
<evidence type="ECO:0000256" key="11">
    <source>
        <dbReference type="SAM" id="Phobius"/>
    </source>
</evidence>
<dbReference type="FunFam" id="3.40.50.2300:FF:000016">
    <property type="entry name" value="Taste 1 receptor member 2"/>
    <property type="match status" value="1"/>
</dbReference>
<dbReference type="InterPro" id="IPR017979">
    <property type="entry name" value="GPCR_3_CS"/>
</dbReference>
<dbReference type="Pfam" id="PF01094">
    <property type="entry name" value="ANF_receptor"/>
    <property type="match status" value="1"/>
</dbReference>
<dbReference type="Pfam" id="PF00003">
    <property type="entry name" value="7tm_3"/>
    <property type="match status" value="1"/>
</dbReference>
<evidence type="ECO:0000313" key="13">
    <source>
        <dbReference type="Ensembl" id="ENSSAUP00010009751.1"/>
    </source>
</evidence>
<evidence type="ECO:0000256" key="3">
    <source>
        <dbReference type="ARBA" id="ARBA00022692"/>
    </source>
</evidence>
<dbReference type="GeneTree" id="ENSGT01050000244874"/>
<accession>A0A671U5W9</accession>
<dbReference type="InterPro" id="IPR000337">
    <property type="entry name" value="GPCR_3"/>
</dbReference>
<evidence type="ECO:0000259" key="12">
    <source>
        <dbReference type="PROSITE" id="PS50259"/>
    </source>
</evidence>
<dbReference type="GO" id="GO:0005886">
    <property type="term" value="C:plasma membrane"/>
    <property type="evidence" value="ECO:0007669"/>
    <property type="project" value="UniProtKB-SubCell"/>
</dbReference>
<feature type="transmembrane region" description="Helical" evidence="11">
    <location>
        <begin position="468"/>
        <end position="488"/>
    </location>
</feature>
<dbReference type="InterPro" id="IPR017978">
    <property type="entry name" value="GPCR_3_C"/>
</dbReference>
<keyword evidence="2" id="KW-1003">Cell membrane</keyword>
<dbReference type="Pfam" id="PF07562">
    <property type="entry name" value="NCD3G"/>
    <property type="match status" value="1"/>
</dbReference>
<feature type="transmembrane region" description="Helical" evidence="11">
    <location>
        <begin position="500"/>
        <end position="524"/>
    </location>
</feature>
<organism evidence="13 14">
    <name type="scientific">Sparus aurata</name>
    <name type="common">Gilthead sea bream</name>
    <dbReference type="NCBI Taxonomy" id="8175"/>
    <lineage>
        <taxon>Eukaryota</taxon>
        <taxon>Metazoa</taxon>
        <taxon>Chordata</taxon>
        <taxon>Craniata</taxon>
        <taxon>Vertebrata</taxon>
        <taxon>Euteleostomi</taxon>
        <taxon>Actinopterygii</taxon>
        <taxon>Neopterygii</taxon>
        <taxon>Teleostei</taxon>
        <taxon>Neoteleostei</taxon>
        <taxon>Acanthomorphata</taxon>
        <taxon>Eupercaria</taxon>
        <taxon>Spariformes</taxon>
        <taxon>Sparidae</taxon>
        <taxon>Sparus</taxon>
    </lineage>
</organism>
<keyword evidence="14" id="KW-1185">Reference proteome</keyword>
<dbReference type="InterPro" id="IPR004073">
    <property type="entry name" value="GPCR_3_vmron_rcpt_2"/>
</dbReference>
<dbReference type="SUPFAM" id="SSF53822">
    <property type="entry name" value="Periplasmic binding protein-like I"/>
    <property type="match status" value="1"/>
</dbReference>
<dbReference type="Proteomes" id="UP000472265">
    <property type="component" value="Chromosome 2"/>
</dbReference>
<name>A0A671U5W9_SPAAU</name>
<dbReference type="PANTHER" id="PTHR24061">
    <property type="entry name" value="CALCIUM-SENSING RECEPTOR-RELATED"/>
    <property type="match status" value="1"/>
</dbReference>
<keyword evidence="4" id="KW-0732">Signal</keyword>
<comment type="subcellular location">
    <subcellularLocation>
        <location evidence="1">Cell membrane</location>
        <topology evidence="1">Multi-pass membrane protein</topology>
    </subcellularLocation>
</comment>
<dbReference type="InterPro" id="IPR001828">
    <property type="entry name" value="ANF_lig-bd_rcpt"/>
</dbReference>
<evidence type="ECO:0000256" key="1">
    <source>
        <dbReference type="ARBA" id="ARBA00004651"/>
    </source>
</evidence>
<evidence type="ECO:0000256" key="7">
    <source>
        <dbReference type="ARBA" id="ARBA00023136"/>
    </source>
</evidence>
<evidence type="ECO:0000313" key="14">
    <source>
        <dbReference type="Proteomes" id="UP000472265"/>
    </source>
</evidence>
<keyword evidence="9" id="KW-0325">Glycoprotein</keyword>
<reference evidence="13" key="2">
    <citation type="submission" date="2025-08" db="UniProtKB">
        <authorList>
            <consortium name="Ensembl"/>
        </authorList>
    </citation>
    <scope>IDENTIFICATION</scope>
</reference>
<dbReference type="Gene3D" id="3.40.50.2300">
    <property type="match status" value="3"/>
</dbReference>
<evidence type="ECO:0000256" key="2">
    <source>
        <dbReference type="ARBA" id="ARBA00022475"/>
    </source>
</evidence>
<dbReference type="AlphaFoldDB" id="A0A671U5W9"/>
<dbReference type="CDD" id="cd15283">
    <property type="entry name" value="7tmC_V2R_pheromone"/>
    <property type="match status" value="1"/>
</dbReference>
<keyword evidence="6" id="KW-0297">G-protein coupled receptor</keyword>
<dbReference type="PRINTS" id="PR01535">
    <property type="entry name" value="VOMERONASL2R"/>
</dbReference>
<feature type="transmembrane region" description="Helical" evidence="11">
    <location>
        <begin position="584"/>
        <end position="612"/>
    </location>
</feature>
<evidence type="ECO:0000256" key="4">
    <source>
        <dbReference type="ARBA" id="ARBA00022729"/>
    </source>
</evidence>
<protein>
    <recommendedName>
        <fullName evidence="12">G-protein coupled receptors family 3 profile domain-containing protein</fullName>
    </recommendedName>
</protein>